<evidence type="ECO:0000256" key="1">
    <source>
        <dbReference type="SAM" id="MobiDB-lite"/>
    </source>
</evidence>
<accession>A0A1Y0BWL7</accession>
<proteinExistence type="predicted"/>
<evidence type="ECO:0000313" key="3">
    <source>
        <dbReference type="EMBL" id="ART67296.1"/>
    </source>
</evidence>
<evidence type="ECO:0000256" key="2">
    <source>
        <dbReference type="SAM" id="Phobius"/>
    </source>
</evidence>
<keyword evidence="4" id="KW-1185">Reference proteome</keyword>
<dbReference type="KEGG" id="mdx:BTO20_00530"/>
<feature type="transmembrane region" description="Helical" evidence="2">
    <location>
        <begin position="25"/>
        <end position="46"/>
    </location>
</feature>
<keyword evidence="2" id="KW-1133">Transmembrane helix</keyword>
<protein>
    <submittedName>
        <fullName evidence="3">Uncharacterized protein</fullName>
    </submittedName>
</protein>
<keyword evidence="2" id="KW-0812">Transmembrane</keyword>
<sequence>MCGKSLAPDWAGLLLDPLHLADQSFLPTVPAFGPAIVVAAVVMFGAMRDRRKRDGRTLTGHADSPGHDGRNRDSA</sequence>
<gene>
    <name evidence="3" type="ORF">BTO20_00530</name>
</gene>
<organism evidence="3 4">
    <name type="scientific">Mycobacterium dioxanotrophicus</name>
    <dbReference type="NCBI Taxonomy" id="482462"/>
    <lineage>
        <taxon>Bacteria</taxon>
        <taxon>Bacillati</taxon>
        <taxon>Actinomycetota</taxon>
        <taxon>Actinomycetes</taxon>
        <taxon>Mycobacteriales</taxon>
        <taxon>Mycobacteriaceae</taxon>
        <taxon>Mycobacterium</taxon>
    </lineage>
</organism>
<feature type="compositionally biased region" description="Basic and acidic residues" evidence="1">
    <location>
        <begin position="64"/>
        <end position="75"/>
    </location>
</feature>
<reference evidence="3 4" key="1">
    <citation type="submission" date="2017-04" db="EMBL/GenBank/DDBJ databases">
        <title>Whole Genome Sequence of 1,4-Dioxane Degrading Bacterium Mycobacterium dioxanotrophicus PH-06.</title>
        <authorList>
            <person name="He Y."/>
        </authorList>
    </citation>
    <scope>NUCLEOTIDE SEQUENCE [LARGE SCALE GENOMIC DNA]</scope>
    <source>
        <strain evidence="3 4">PH-06</strain>
    </source>
</reference>
<keyword evidence="2" id="KW-0472">Membrane</keyword>
<name>A0A1Y0BWL7_9MYCO</name>
<evidence type="ECO:0000313" key="4">
    <source>
        <dbReference type="Proteomes" id="UP000195331"/>
    </source>
</evidence>
<dbReference type="EMBL" id="CP020809">
    <property type="protein sequence ID" value="ART67296.1"/>
    <property type="molecule type" value="Genomic_DNA"/>
</dbReference>
<dbReference type="Proteomes" id="UP000195331">
    <property type="component" value="Chromosome"/>
</dbReference>
<dbReference type="AlphaFoldDB" id="A0A1Y0BWL7"/>
<feature type="region of interest" description="Disordered" evidence="1">
    <location>
        <begin position="52"/>
        <end position="75"/>
    </location>
</feature>